<feature type="coiled-coil region" evidence="1">
    <location>
        <begin position="107"/>
        <end position="192"/>
    </location>
</feature>
<dbReference type="AlphaFoldDB" id="A0AA40DB42"/>
<evidence type="ECO:0000256" key="1">
    <source>
        <dbReference type="SAM" id="Coils"/>
    </source>
</evidence>
<keyword evidence="1" id="KW-0175">Coiled coil</keyword>
<keyword evidence="3" id="KW-1185">Reference proteome</keyword>
<name>A0AA40DB42_9PEZI</name>
<comment type="caution">
    <text evidence="2">The sequence shown here is derived from an EMBL/GenBank/DDBJ whole genome shotgun (WGS) entry which is preliminary data.</text>
</comment>
<evidence type="ECO:0000313" key="3">
    <source>
        <dbReference type="Proteomes" id="UP001174997"/>
    </source>
</evidence>
<protein>
    <submittedName>
        <fullName evidence="2">Uncharacterized protein</fullName>
    </submittedName>
</protein>
<dbReference type="Proteomes" id="UP001174997">
    <property type="component" value="Unassembled WGS sequence"/>
</dbReference>
<accession>A0AA40DB42</accession>
<reference evidence="2" key="1">
    <citation type="submission" date="2023-06" db="EMBL/GenBank/DDBJ databases">
        <title>Genome-scale phylogeny and comparative genomics of the fungal order Sordariales.</title>
        <authorList>
            <consortium name="Lawrence Berkeley National Laboratory"/>
            <person name="Hensen N."/>
            <person name="Bonometti L."/>
            <person name="Westerberg I."/>
            <person name="Brannstrom I.O."/>
            <person name="Guillou S."/>
            <person name="Cros-Aarteil S."/>
            <person name="Calhoun S."/>
            <person name="Haridas S."/>
            <person name="Kuo A."/>
            <person name="Mondo S."/>
            <person name="Pangilinan J."/>
            <person name="Riley R."/>
            <person name="Labutti K."/>
            <person name="Andreopoulos B."/>
            <person name="Lipzen A."/>
            <person name="Chen C."/>
            <person name="Yanf M."/>
            <person name="Daum C."/>
            <person name="Ng V."/>
            <person name="Clum A."/>
            <person name="Steindorff A."/>
            <person name="Ohm R."/>
            <person name="Martin F."/>
            <person name="Silar P."/>
            <person name="Natvig D."/>
            <person name="Lalanne C."/>
            <person name="Gautier V."/>
            <person name="Ament-Velasquez S.L."/>
            <person name="Kruys A."/>
            <person name="Hutchinson M.I."/>
            <person name="Powell A.J."/>
            <person name="Barry K."/>
            <person name="Miller A.N."/>
            <person name="Grigoriev I.V."/>
            <person name="Debuchy R."/>
            <person name="Gladieux P."/>
            <person name="Thoren M.H."/>
            <person name="Johannesson H."/>
        </authorList>
    </citation>
    <scope>NUCLEOTIDE SEQUENCE</scope>
    <source>
        <strain evidence="2">CBS 307.81</strain>
    </source>
</reference>
<gene>
    <name evidence="2" type="ORF">QBC41DRAFT_302047</name>
</gene>
<dbReference type="EMBL" id="JAULSY010000037">
    <property type="protein sequence ID" value="KAK0669920.1"/>
    <property type="molecule type" value="Genomic_DNA"/>
</dbReference>
<evidence type="ECO:0000313" key="2">
    <source>
        <dbReference type="EMBL" id="KAK0669920.1"/>
    </source>
</evidence>
<sequence length="213" mass="25466">MANNLNYYNWKTISDMIHQQNTCKDGHADNFVLDKIARISTDNLLHRHGIPMSALLQEARTKLTEANGNYWRHSCRQIKDGKPTGRIQVSYKWVMERDFFIILVEWLQKMMEEKLNEQKLAKKKSREREVEERTRLTKELEQKGLMVKKLEEEKLKEKKLMEKKLMEKELLVKKLMEKNGDLEERLKKLSNLPIKRNLDVVDHDEEWAIIDFA</sequence>
<organism evidence="2 3">
    <name type="scientific">Cercophora samala</name>
    <dbReference type="NCBI Taxonomy" id="330535"/>
    <lineage>
        <taxon>Eukaryota</taxon>
        <taxon>Fungi</taxon>
        <taxon>Dikarya</taxon>
        <taxon>Ascomycota</taxon>
        <taxon>Pezizomycotina</taxon>
        <taxon>Sordariomycetes</taxon>
        <taxon>Sordariomycetidae</taxon>
        <taxon>Sordariales</taxon>
        <taxon>Lasiosphaeriaceae</taxon>
        <taxon>Cercophora</taxon>
    </lineage>
</organism>
<proteinExistence type="predicted"/>